<dbReference type="PANTHER" id="PTHR43280">
    <property type="entry name" value="ARAC-FAMILY TRANSCRIPTIONAL REGULATOR"/>
    <property type="match status" value="1"/>
</dbReference>
<dbReference type="Gene3D" id="1.10.10.60">
    <property type="entry name" value="Homeodomain-like"/>
    <property type="match status" value="1"/>
</dbReference>
<sequence>MKEQSELEQVLTSLSIATGLEVCFYDLGFLTSNLSETQLHEDLLKHCSPFCMAVKQKPEAHQQCIKNEYARIQMAFKTDGPFIHSCHAGLTDMIVPVRLGERAIGAIFIGQAWMPPAAEQEANLSRLSQEFQLNQASLRRAADKNNYTTKERLKALYPLVLSICKYWELKERVFLKTTSSDSLLSDLSRPRVCDISTRFLDTMRSTHPSIQKSLEVLRGSHWDEISLPEIASKAGLSPSHFSRLFRTNTNMTWRECITRCRLETVLFLSKRTTFSITQIAEILAYDSPASLMRMVKRETGMSILALKSVQPMGWLLNPDSSKSDY</sequence>
<dbReference type="PANTHER" id="PTHR43280:SF2">
    <property type="entry name" value="HTH-TYPE TRANSCRIPTIONAL REGULATOR EXSA"/>
    <property type="match status" value="1"/>
</dbReference>
<dbReference type="Pfam" id="PF10114">
    <property type="entry name" value="PocR"/>
    <property type="match status" value="1"/>
</dbReference>
<feature type="domain" description="HTH araC/xylS-type" evidence="4">
    <location>
        <begin position="211"/>
        <end position="309"/>
    </location>
</feature>
<gene>
    <name evidence="5" type="ORF">QEH59_10235</name>
</gene>
<evidence type="ECO:0000313" key="5">
    <source>
        <dbReference type="EMBL" id="MDQ8194805.1"/>
    </source>
</evidence>
<keyword evidence="6" id="KW-1185">Reference proteome</keyword>
<dbReference type="SMART" id="SM00342">
    <property type="entry name" value="HTH_ARAC"/>
    <property type="match status" value="1"/>
</dbReference>
<keyword evidence="2" id="KW-0238">DNA-binding</keyword>
<dbReference type="SUPFAM" id="SSF46689">
    <property type="entry name" value="Homeodomain-like"/>
    <property type="match status" value="1"/>
</dbReference>
<dbReference type="InterPro" id="IPR018060">
    <property type="entry name" value="HTH_AraC"/>
</dbReference>
<dbReference type="InterPro" id="IPR009057">
    <property type="entry name" value="Homeodomain-like_sf"/>
</dbReference>
<dbReference type="Proteomes" id="UP001243717">
    <property type="component" value="Unassembled WGS sequence"/>
</dbReference>
<comment type="caution">
    <text evidence="5">The sequence shown here is derived from an EMBL/GenBank/DDBJ whole genome shotgun (WGS) entry which is preliminary data.</text>
</comment>
<proteinExistence type="predicted"/>
<dbReference type="PROSITE" id="PS01124">
    <property type="entry name" value="HTH_ARAC_FAMILY_2"/>
    <property type="match status" value="1"/>
</dbReference>
<evidence type="ECO:0000256" key="2">
    <source>
        <dbReference type="ARBA" id="ARBA00023125"/>
    </source>
</evidence>
<dbReference type="InterPro" id="IPR018771">
    <property type="entry name" value="PocR_dom"/>
</dbReference>
<name>A0ABU1AJ32_9BACT</name>
<evidence type="ECO:0000313" key="6">
    <source>
        <dbReference type="Proteomes" id="UP001243717"/>
    </source>
</evidence>
<dbReference type="RefSeq" id="WP_308985271.1">
    <property type="nucleotide sequence ID" value="NZ_JARXIC010000014.1"/>
</dbReference>
<accession>A0ABU1AJ32</accession>
<organism evidence="5 6">
    <name type="scientific">Thalassobacterium sedimentorum</name>
    <dbReference type="NCBI Taxonomy" id="3041258"/>
    <lineage>
        <taxon>Bacteria</taxon>
        <taxon>Pseudomonadati</taxon>
        <taxon>Verrucomicrobiota</taxon>
        <taxon>Opitutia</taxon>
        <taxon>Puniceicoccales</taxon>
        <taxon>Coraliomargaritaceae</taxon>
        <taxon>Thalassobacterium</taxon>
    </lineage>
</organism>
<evidence type="ECO:0000259" key="4">
    <source>
        <dbReference type="PROSITE" id="PS01124"/>
    </source>
</evidence>
<reference evidence="5 6" key="1">
    <citation type="submission" date="2023-04" db="EMBL/GenBank/DDBJ databases">
        <title>A novel bacteria isolated from coastal sediment.</title>
        <authorList>
            <person name="Liu X.-J."/>
            <person name="Du Z.-J."/>
        </authorList>
    </citation>
    <scope>NUCLEOTIDE SEQUENCE [LARGE SCALE GENOMIC DNA]</scope>
    <source>
        <strain evidence="5 6">SDUM461004</strain>
    </source>
</reference>
<evidence type="ECO:0000256" key="3">
    <source>
        <dbReference type="ARBA" id="ARBA00023163"/>
    </source>
</evidence>
<dbReference type="Pfam" id="PF12833">
    <property type="entry name" value="HTH_18"/>
    <property type="match status" value="1"/>
</dbReference>
<evidence type="ECO:0000256" key="1">
    <source>
        <dbReference type="ARBA" id="ARBA00023015"/>
    </source>
</evidence>
<keyword evidence="1" id="KW-0805">Transcription regulation</keyword>
<protein>
    <submittedName>
        <fullName evidence="5">PocR ligand-binding domain-containing protein</fullName>
    </submittedName>
</protein>
<keyword evidence="3" id="KW-0804">Transcription</keyword>
<dbReference type="EMBL" id="JARXIC010000014">
    <property type="protein sequence ID" value="MDQ8194805.1"/>
    <property type="molecule type" value="Genomic_DNA"/>
</dbReference>